<evidence type="ECO:0000256" key="1">
    <source>
        <dbReference type="ARBA" id="ARBA00001946"/>
    </source>
</evidence>
<keyword evidence="11 12" id="KW-0472">Membrane</keyword>
<dbReference type="NCBIfam" id="TIGR01474">
    <property type="entry name" value="ubiA_proteo"/>
    <property type="match status" value="1"/>
</dbReference>
<comment type="pathway">
    <text evidence="12">Cofactor biosynthesis; ubiquinone biosynthesis.</text>
</comment>
<evidence type="ECO:0000256" key="2">
    <source>
        <dbReference type="ARBA" id="ARBA00004141"/>
    </source>
</evidence>
<dbReference type="EC" id="2.5.1.39" evidence="12 13"/>
<gene>
    <name evidence="12" type="primary">ubiA</name>
    <name evidence="14" type="ORF">BAE27_08770</name>
</gene>
<feature type="transmembrane region" description="Helical" evidence="12">
    <location>
        <begin position="89"/>
        <end position="109"/>
    </location>
</feature>
<feature type="transmembrane region" description="Helical" evidence="12">
    <location>
        <begin position="142"/>
        <end position="160"/>
    </location>
</feature>
<keyword evidence="10 12" id="KW-1133">Transmembrane helix</keyword>
<comment type="subcellular location">
    <subcellularLocation>
        <location evidence="12">Cell inner membrane</location>
        <topology evidence="12">Multi-pass membrane protein</topology>
    </subcellularLocation>
    <subcellularLocation>
        <location evidence="2">Membrane</location>
        <topology evidence="2">Multi-pass membrane protein</topology>
    </subcellularLocation>
</comment>
<dbReference type="PANTHER" id="PTHR11048">
    <property type="entry name" value="PRENYLTRANSFERASES"/>
    <property type="match status" value="1"/>
</dbReference>
<evidence type="ECO:0000313" key="15">
    <source>
        <dbReference type="Proteomes" id="UP000175616"/>
    </source>
</evidence>
<keyword evidence="8 12" id="KW-0812">Transmembrane</keyword>
<dbReference type="InterPro" id="IPR006370">
    <property type="entry name" value="HB_polyprenyltransferase-like"/>
</dbReference>
<comment type="function">
    <text evidence="12">Catalyzes the prenylation of para-hydroxybenzoate (PHB) with an all-trans polyprenyl group. Mediates the second step in the final reaction sequence of ubiquinone-8 (UQ-8) biosynthesis, which is the condensation of the polyisoprenoid side chain with PHB, generating the first membrane-bound Q intermediate 3-octaprenyl-4-hydroxybenzoate.</text>
</comment>
<dbReference type="RefSeq" id="WP_070113685.1">
    <property type="nucleotide sequence ID" value="NZ_CP133598.1"/>
</dbReference>
<dbReference type="AlphaFoldDB" id="A0A1E7YMF1"/>
<dbReference type="InterPro" id="IPR039653">
    <property type="entry name" value="Prenyltransferase"/>
</dbReference>
<evidence type="ECO:0000256" key="7">
    <source>
        <dbReference type="ARBA" id="ARBA00022688"/>
    </source>
</evidence>
<comment type="caution">
    <text evidence="14">The sequence shown here is derived from an EMBL/GenBank/DDBJ whole genome shotgun (WGS) entry which is preliminary data.</text>
</comment>
<evidence type="ECO:0000256" key="11">
    <source>
        <dbReference type="ARBA" id="ARBA00023136"/>
    </source>
</evidence>
<comment type="similarity">
    <text evidence="3 12">Belongs to the UbiA prenyltransferase family.</text>
</comment>
<feature type="transmembrane region" description="Helical" evidence="12">
    <location>
        <begin position="166"/>
        <end position="187"/>
    </location>
</feature>
<dbReference type="FunFam" id="1.20.120.1780:FF:000001">
    <property type="entry name" value="4-hydroxybenzoate octaprenyltransferase"/>
    <property type="match status" value="1"/>
</dbReference>
<feature type="transmembrane region" description="Helical" evidence="12">
    <location>
        <begin position="235"/>
        <end position="255"/>
    </location>
</feature>
<evidence type="ECO:0000256" key="5">
    <source>
        <dbReference type="ARBA" id="ARBA00022519"/>
    </source>
</evidence>
<dbReference type="Gene3D" id="1.10.357.140">
    <property type="entry name" value="UbiA prenyltransferase"/>
    <property type="match status" value="1"/>
</dbReference>
<comment type="cofactor">
    <cofactor evidence="1 12">
        <name>Mg(2+)</name>
        <dbReference type="ChEBI" id="CHEBI:18420"/>
    </cofactor>
</comment>
<evidence type="ECO:0000256" key="8">
    <source>
        <dbReference type="ARBA" id="ARBA00022692"/>
    </source>
</evidence>
<organism evidence="14 15">
    <name type="scientific">Acidithiobacillus caldus</name>
    <dbReference type="NCBI Taxonomy" id="33059"/>
    <lineage>
        <taxon>Bacteria</taxon>
        <taxon>Pseudomonadati</taxon>
        <taxon>Pseudomonadota</taxon>
        <taxon>Acidithiobacillia</taxon>
        <taxon>Acidithiobacillales</taxon>
        <taxon>Acidithiobacillaceae</taxon>
        <taxon>Acidithiobacillus</taxon>
    </lineage>
</organism>
<evidence type="ECO:0000256" key="3">
    <source>
        <dbReference type="ARBA" id="ARBA00005985"/>
    </source>
</evidence>
<dbReference type="GO" id="GO:0008412">
    <property type="term" value="F:4-hydroxybenzoate polyprenyltransferase activity"/>
    <property type="evidence" value="ECO:0007669"/>
    <property type="project" value="UniProtKB-UniRule"/>
</dbReference>
<comment type="catalytic activity">
    <reaction evidence="12">
        <text>all-trans-octaprenyl diphosphate + 4-hydroxybenzoate = 4-hydroxy-3-(all-trans-octaprenyl)benzoate + diphosphate</text>
        <dbReference type="Rhea" id="RHEA:27782"/>
        <dbReference type="ChEBI" id="CHEBI:1617"/>
        <dbReference type="ChEBI" id="CHEBI:17879"/>
        <dbReference type="ChEBI" id="CHEBI:33019"/>
        <dbReference type="ChEBI" id="CHEBI:57711"/>
        <dbReference type="EC" id="2.5.1.39"/>
    </reaction>
</comment>
<accession>A0A1E7YMF1</accession>
<dbReference type="Proteomes" id="UP000175616">
    <property type="component" value="Unassembled WGS sequence"/>
</dbReference>
<dbReference type="CDD" id="cd13959">
    <property type="entry name" value="PT_UbiA_COQ2"/>
    <property type="match status" value="1"/>
</dbReference>
<dbReference type="UniPathway" id="UPA00232"/>
<evidence type="ECO:0000256" key="6">
    <source>
        <dbReference type="ARBA" id="ARBA00022679"/>
    </source>
</evidence>
<keyword evidence="9 12" id="KW-0460">Magnesium</keyword>
<protein>
    <recommendedName>
        <fullName evidence="12 13">4-hydroxybenzoate octaprenyltransferase</fullName>
        <ecNumber evidence="12 13">2.5.1.39</ecNumber>
    </recommendedName>
    <alternativeName>
        <fullName evidence="12">4-HB polyprenyltransferase</fullName>
    </alternativeName>
</protein>
<dbReference type="GO" id="GO:0005886">
    <property type="term" value="C:plasma membrane"/>
    <property type="evidence" value="ECO:0007669"/>
    <property type="project" value="UniProtKB-SubCell"/>
</dbReference>
<evidence type="ECO:0000256" key="9">
    <source>
        <dbReference type="ARBA" id="ARBA00022842"/>
    </source>
</evidence>
<evidence type="ECO:0000256" key="12">
    <source>
        <dbReference type="HAMAP-Rule" id="MF_01635"/>
    </source>
</evidence>
<dbReference type="InterPro" id="IPR000537">
    <property type="entry name" value="UbiA_prenyltransferase"/>
</dbReference>
<keyword evidence="5 12" id="KW-0997">Cell inner membrane</keyword>
<reference evidence="14 15" key="1">
    <citation type="submission" date="2016-06" db="EMBL/GenBank/DDBJ databases">
        <title>Gene turnover analysis identifies the evolutionary adaptation of the extremophile Acidithiobacillus caldus.</title>
        <authorList>
            <person name="Zhang X."/>
        </authorList>
    </citation>
    <scope>NUCLEOTIDE SEQUENCE [LARGE SCALE GENOMIC DNA]</scope>
    <source>
        <strain evidence="14 15">DX</strain>
    </source>
</reference>
<dbReference type="Pfam" id="PF01040">
    <property type="entry name" value="UbiA"/>
    <property type="match status" value="1"/>
</dbReference>
<dbReference type="GO" id="GO:0006744">
    <property type="term" value="P:ubiquinone biosynthetic process"/>
    <property type="evidence" value="ECO:0007669"/>
    <property type="project" value="UniProtKB-UniRule"/>
</dbReference>
<feature type="transmembrane region" description="Helical" evidence="12">
    <location>
        <begin position="267"/>
        <end position="285"/>
    </location>
</feature>
<proteinExistence type="inferred from homology"/>
<dbReference type="HAMAP" id="MF_01635">
    <property type="entry name" value="UbiA"/>
    <property type="match status" value="1"/>
</dbReference>
<dbReference type="InterPro" id="IPR044878">
    <property type="entry name" value="UbiA_sf"/>
</dbReference>
<dbReference type="InterPro" id="IPR030470">
    <property type="entry name" value="UbiA_prenylTrfase_CS"/>
</dbReference>
<feature type="transmembrane region" description="Helical" evidence="12">
    <location>
        <begin position="44"/>
        <end position="68"/>
    </location>
</feature>
<keyword evidence="6 12" id="KW-0808">Transferase</keyword>
<evidence type="ECO:0000313" key="14">
    <source>
        <dbReference type="EMBL" id="OFC34859.1"/>
    </source>
</evidence>
<dbReference type="PROSITE" id="PS00943">
    <property type="entry name" value="UBIA"/>
    <property type="match status" value="1"/>
</dbReference>
<dbReference type="Gene3D" id="1.20.120.1780">
    <property type="entry name" value="UbiA prenyltransferase"/>
    <property type="match status" value="1"/>
</dbReference>
<feature type="transmembrane region" description="Helical" evidence="12">
    <location>
        <begin position="21"/>
        <end position="38"/>
    </location>
</feature>
<evidence type="ECO:0000256" key="4">
    <source>
        <dbReference type="ARBA" id="ARBA00022475"/>
    </source>
</evidence>
<sequence length="286" mass="31903">MLAHPDKLRAYAALIRIDRPIGVLLLLWPTYWALWLAAGGNPPLGLFLIFTMGTWLMRAAGCVINDFFDRDFDRQVARTCQRPLAAGQITRREALVLFILLLLLAAALLPFLNRLTILLALPAVAISIAYPLFKRFTHLPQAFLGIAFSFGIPMAFAAVLDRVPSLAWWLMLANFCWVMAYDTAYAMSDRPDDLKAGVRSTAILFGRFDWLAIALFDAAAIVILAAIGLHQNLHWPFWVGLSAAALLMAFQQRWLDGDRDAALRAFLHNNWVGLVIFWGISAGLAH</sequence>
<dbReference type="EMBL" id="LZYE01000233">
    <property type="protein sequence ID" value="OFC34859.1"/>
    <property type="molecule type" value="Genomic_DNA"/>
</dbReference>
<keyword evidence="7 12" id="KW-0831">Ubiquinone biosynthesis</keyword>
<name>A0A1E7YMF1_9PROT</name>
<keyword evidence="4 12" id="KW-1003">Cell membrane</keyword>
<evidence type="ECO:0000256" key="13">
    <source>
        <dbReference type="NCBIfam" id="TIGR01474"/>
    </source>
</evidence>
<feature type="transmembrane region" description="Helical" evidence="12">
    <location>
        <begin position="208"/>
        <end position="229"/>
    </location>
</feature>
<evidence type="ECO:0000256" key="10">
    <source>
        <dbReference type="ARBA" id="ARBA00022989"/>
    </source>
</evidence>
<dbReference type="FunFam" id="1.10.357.140:FF:000002">
    <property type="entry name" value="4-hydroxybenzoate octaprenyltransferase"/>
    <property type="match status" value="1"/>
</dbReference>
<dbReference type="PANTHER" id="PTHR11048:SF28">
    <property type="entry name" value="4-HYDROXYBENZOATE POLYPRENYLTRANSFERASE, MITOCHONDRIAL"/>
    <property type="match status" value="1"/>
</dbReference>